<dbReference type="RefSeq" id="WP_141637259.1">
    <property type="nucleotide sequence ID" value="NZ_VIGB01000003.1"/>
</dbReference>
<comment type="caution">
    <text evidence="2">The sequence shown here is derived from an EMBL/GenBank/DDBJ whole genome shotgun (WGS) entry which is preliminary data.</text>
</comment>
<gene>
    <name evidence="2" type="ORF">E6W39_37515</name>
</gene>
<evidence type="ECO:0000313" key="2">
    <source>
        <dbReference type="EMBL" id="TQF06852.1"/>
    </source>
</evidence>
<reference evidence="2 3" key="1">
    <citation type="submission" date="2019-06" db="EMBL/GenBank/DDBJ databases">
        <title>Description of Kitasatospora acidophila sp. nov. isolated from pine grove soil, and reclassification of Streptomyces novaecaesareae to Kitasatospora novaeceasareae comb. nov.</title>
        <authorList>
            <person name="Kim M.J."/>
        </authorList>
    </citation>
    <scope>NUCLEOTIDE SEQUENCE [LARGE SCALE GENOMIC DNA]</scope>
    <source>
        <strain evidence="2 3">MMS16-CNU292</strain>
    </source>
</reference>
<protein>
    <recommendedName>
        <fullName evidence="4">Phage tail protein</fullName>
    </recommendedName>
</protein>
<feature type="compositionally biased region" description="Basic and acidic residues" evidence="1">
    <location>
        <begin position="255"/>
        <end position="265"/>
    </location>
</feature>
<feature type="compositionally biased region" description="Pro residues" evidence="1">
    <location>
        <begin position="285"/>
        <end position="294"/>
    </location>
</feature>
<proteinExistence type="predicted"/>
<dbReference type="SUPFAM" id="SSF63829">
    <property type="entry name" value="Calcium-dependent phosphotriesterase"/>
    <property type="match status" value="1"/>
</dbReference>
<evidence type="ECO:0000256" key="1">
    <source>
        <dbReference type="SAM" id="MobiDB-lite"/>
    </source>
</evidence>
<evidence type="ECO:0008006" key="4">
    <source>
        <dbReference type="Google" id="ProtNLM"/>
    </source>
</evidence>
<dbReference type="EMBL" id="VIGB01000003">
    <property type="protein sequence ID" value="TQF06852.1"/>
    <property type="molecule type" value="Genomic_DNA"/>
</dbReference>
<organism evidence="2 3">
    <name type="scientific">Kitasatospora acidiphila</name>
    <dbReference type="NCBI Taxonomy" id="2567942"/>
    <lineage>
        <taxon>Bacteria</taxon>
        <taxon>Bacillati</taxon>
        <taxon>Actinomycetota</taxon>
        <taxon>Actinomycetes</taxon>
        <taxon>Kitasatosporales</taxon>
        <taxon>Streptomycetaceae</taxon>
        <taxon>Kitasatospora</taxon>
    </lineage>
</organism>
<dbReference type="AlphaFoldDB" id="A0A540WD30"/>
<accession>A0A540WD30</accession>
<keyword evidence="3" id="KW-1185">Reference proteome</keyword>
<dbReference type="NCBIfam" id="TIGR02242">
    <property type="entry name" value="tail_TIGR02242"/>
    <property type="match status" value="1"/>
</dbReference>
<dbReference type="InterPro" id="IPR006521">
    <property type="entry name" value="Tail_protein_I"/>
</dbReference>
<feature type="region of interest" description="Disordered" evidence="1">
    <location>
        <begin position="255"/>
        <end position="301"/>
    </location>
</feature>
<dbReference type="Pfam" id="PF09684">
    <property type="entry name" value="Tail_P2_I"/>
    <property type="match status" value="1"/>
</dbReference>
<evidence type="ECO:0000313" key="3">
    <source>
        <dbReference type="Proteomes" id="UP000319103"/>
    </source>
</evidence>
<name>A0A540WD30_9ACTN</name>
<sequence length="702" mass="74920">MRPQGPTHWLLDARTGWRTASADGVVAGPDLRLATIPDGPLGLAAEDGSLGGLVLPTGFAVSEDGICYLLDPGGALVRRFDPATQRFEPVLGAVPPPRGDVTELGRVVNIAITGRLLYLADRLHRRVLAYGLPELSLRHVWTGDWDLADVRTGGGATQLLDAATGTVWRHLPHEDEPRVLFTAAEQAGRATGLAMDDGGTVYLASPGALTRYDAAGRRGPVFTDPGPLRPLFTAPPIRLLAAVFVLPAGLTGECDRHADPDREGDVAEPASSAPHGPAFDRAGQPVPPPRPTRGPKPYGRDGEWVSAVLDSRIYRCVWDRVRLDLAALPPGTSVAVETTTSDTPGLGEWTAAGAQTGQAHAPAAAPLSADVDWPVRSAPGRYLAVRLRLTGPGRATPLVRAVRAHYPRSSYLEFLPAVFGMDADGKDFLERFLGVFQAEWDEVAARIADLPAYIDPKAVPAGAPLGYLAGWVGVPLDQRWTAEQQRAWLLASLAVLRRRGTPAAITELLAALLATESGVPAGEIGLPALVEGFRTRGRLQLGSTDPTPLPLWSPDVVARLRLGAYAEVGRARLVSTGDPAHDLFTQTANSFRVYLPSVWVRTAEDERAVHRLLAAERPATSRYDLDLVEPRLRVAVQSAVGLDTVIGAVPRARLACAHDAAAPPSRAPRHRLGWDTVLASARPQQPVRVEATTRIDTGTGIR</sequence>
<dbReference type="OrthoDB" id="3275018at2"/>
<dbReference type="InterPro" id="IPR011748">
    <property type="entry name" value="Unchr_phage_tail-like"/>
</dbReference>
<dbReference type="Proteomes" id="UP000319103">
    <property type="component" value="Unassembled WGS sequence"/>
</dbReference>